<feature type="transmembrane region" description="Helical" evidence="6">
    <location>
        <begin position="476"/>
        <end position="495"/>
    </location>
</feature>
<feature type="compositionally biased region" description="Polar residues" evidence="5">
    <location>
        <begin position="151"/>
        <end position="160"/>
    </location>
</feature>
<feature type="transmembrane region" description="Helical" evidence="6">
    <location>
        <begin position="20"/>
        <end position="42"/>
    </location>
</feature>
<keyword evidence="9" id="KW-1185">Reference proteome</keyword>
<dbReference type="Proteomes" id="UP000095751">
    <property type="component" value="Unassembled WGS sequence"/>
</dbReference>
<feature type="compositionally biased region" description="Low complexity" evidence="5">
    <location>
        <begin position="121"/>
        <end position="132"/>
    </location>
</feature>
<organism evidence="8 9">
    <name type="scientific">Fragilariopsis cylindrus CCMP1102</name>
    <dbReference type="NCBI Taxonomy" id="635003"/>
    <lineage>
        <taxon>Eukaryota</taxon>
        <taxon>Sar</taxon>
        <taxon>Stramenopiles</taxon>
        <taxon>Ochrophyta</taxon>
        <taxon>Bacillariophyta</taxon>
        <taxon>Bacillariophyceae</taxon>
        <taxon>Bacillariophycidae</taxon>
        <taxon>Bacillariales</taxon>
        <taxon>Bacillariaceae</taxon>
        <taxon>Fragilariopsis</taxon>
    </lineage>
</organism>
<dbReference type="InterPro" id="IPR004342">
    <property type="entry name" value="EXS_C"/>
</dbReference>
<evidence type="ECO:0000313" key="8">
    <source>
        <dbReference type="EMBL" id="OEU08005.1"/>
    </source>
</evidence>
<keyword evidence="4 6" id="KW-0472">Membrane</keyword>
<dbReference type="Pfam" id="PF03124">
    <property type="entry name" value="EXS"/>
    <property type="match status" value="1"/>
</dbReference>
<keyword evidence="3 6" id="KW-1133">Transmembrane helix</keyword>
<dbReference type="AlphaFoldDB" id="A0A1E7EQ57"/>
<reference evidence="8 9" key="1">
    <citation type="submission" date="2016-09" db="EMBL/GenBank/DDBJ databases">
        <title>Extensive genetic diversity and differential bi-allelic expression allows diatom success in the polar Southern Ocean.</title>
        <authorList>
            <consortium name="DOE Joint Genome Institute"/>
            <person name="Mock T."/>
            <person name="Otillar R.P."/>
            <person name="Strauss J."/>
            <person name="Dupont C."/>
            <person name="Frickenhaus S."/>
            <person name="Maumus F."/>
            <person name="Mcmullan M."/>
            <person name="Sanges R."/>
            <person name="Schmutz J."/>
            <person name="Toseland A."/>
            <person name="Valas R."/>
            <person name="Veluchamy A."/>
            <person name="Ward B.J."/>
            <person name="Allen A."/>
            <person name="Barry K."/>
            <person name="Falciatore A."/>
            <person name="Ferrante M."/>
            <person name="Fortunato A.E."/>
            <person name="Gloeckner G."/>
            <person name="Gruber A."/>
            <person name="Hipkin R."/>
            <person name="Janech M."/>
            <person name="Kroth P."/>
            <person name="Leese F."/>
            <person name="Lindquist E."/>
            <person name="Lyon B.R."/>
            <person name="Martin J."/>
            <person name="Mayer C."/>
            <person name="Parker M."/>
            <person name="Quesneville H."/>
            <person name="Raymond J."/>
            <person name="Uhlig C."/>
            <person name="Valentin K.U."/>
            <person name="Worden A.Z."/>
            <person name="Armbrust E.V."/>
            <person name="Bowler C."/>
            <person name="Green B."/>
            <person name="Moulton V."/>
            <person name="Van Oosterhout C."/>
            <person name="Grigoriev I."/>
        </authorList>
    </citation>
    <scope>NUCLEOTIDE SEQUENCE [LARGE SCALE GENOMIC DNA]</scope>
    <source>
        <strain evidence="8 9">CCMP1102</strain>
    </source>
</reference>
<feature type="region of interest" description="Disordered" evidence="5">
    <location>
        <begin position="549"/>
        <end position="641"/>
    </location>
</feature>
<accession>A0A1E7EQ57</accession>
<evidence type="ECO:0000256" key="3">
    <source>
        <dbReference type="ARBA" id="ARBA00022989"/>
    </source>
</evidence>
<feature type="transmembrane region" description="Helical" evidence="6">
    <location>
        <begin position="353"/>
        <end position="371"/>
    </location>
</feature>
<evidence type="ECO:0000313" key="9">
    <source>
        <dbReference type="Proteomes" id="UP000095751"/>
    </source>
</evidence>
<dbReference type="PANTHER" id="PTHR10783">
    <property type="entry name" value="XENOTROPIC AND POLYTROPIC RETROVIRUS RECEPTOR 1-RELATED"/>
    <property type="match status" value="1"/>
</dbReference>
<protein>
    <submittedName>
        <fullName evidence="8">EXS-domain-containing protein</fullName>
    </submittedName>
</protein>
<evidence type="ECO:0000259" key="7">
    <source>
        <dbReference type="PROSITE" id="PS51380"/>
    </source>
</evidence>
<comment type="subcellular location">
    <subcellularLocation>
        <location evidence="1">Membrane</location>
        <topology evidence="1">Multi-pass membrane protein</topology>
    </subcellularLocation>
</comment>
<dbReference type="EMBL" id="KV784382">
    <property type="protein sequence ID" value="OEU08005.1"/>
    <property type="molecule type" value="Genomic_DNA"/>
</dbReference>
<keyword evidence="2 6" id="KW-0812">Transmembrane</keyword>
<proteinExistence type="predicted"/>
<evidence type="ECO:0000256" key="4">
    <source>
        <dbReference type="ARBA" id="ARBA00023136"/>
    </source>
</evidence>
<evidence type="ECO:0000256" key="5">
    <source>
        <dbReference type="SAM" id="MobiDB-lite"/>
    </source>
</evidence>
<dbReference type="GO" id="GO:0016020">
    <property type="term" value="C:membrane"/>
    <property type="evidence" value="ECO:0007669"/>
    <property type="project" value="UniProtKB-SubCell"/>
</dbReference>
<feature type="domain" description="EXS" evidence="7">
    <location>
        <begin position="307"/>
        <end position="563"/>
    </location>
</feature>
<gene>
    <name evidence="8" type="ORF">FRACYDRAFT_250225</name>
</gene>
<dbReference type="GO" id="GO:0005737">
    <property type="term" value="C:cytoplasm"/>
    <property type="evidence" value="ECO:0007669"/>
    <property type="project" value="TreeGrafter"/>
</dbReference>
<feature type="transmembrane region" description="Helical" evidence="6">
    <location>
        <begin position="180"/>
        <end position="198"/>
    </location>
</feature>
<dbReference type="InParanoid" id="A0A1E7EQ57"/>
<evidence type="ECO:0000256" key="2">
    <source>
        <dbReference type="ARBA" id="ARBA00022692"/>
    </source>
</evidence>
<dbReference type="PANTHER" id="PTHR10783:SF46">
    <property type="entry name" value="PROTEIN ERD1 HOMOLOG 2"/>
    <property type="match status" value="1"/>
</dbReference>
<name>A0A1E7EQ57_9STRA</name>
<feature type="transmembrane region" description="Helical" evidence="6">
    <location>
        <begin position="383"/>
        <end position="404"/>
    </location>
</feature>
<evidence type="ECO:0000256" key="6">
    <source>
        <dbReference type="SAM" id="Phobius"/>
    </source>
</evidence>
<feature type="transmembrane region" description="Helical" evidence="6">
    <location>
        <begin position="210"/>
        <end position="228"/>
    </location>
</feature>
<dbReference type="KEGG" id="fcy:FRACYDRAFT_250225"/>
<sequence length="641" mass="72281">MSSTQEVGDIFGDGIGPAQAMLRAPTVLILCVGLWGMNIFFYRLFNLDYKYIFNYDIIEIQKEEKEKASNRRRSGSSSGDEGYAETSLTSDQQQDIEMSTIDNSGSTMIATTRSPKKVTSRSRSPSTRPSTSNIDAKKKSSSSASAPDVLQTPSSSSSNNNGLEQLPELFTFQGQPGSSIVWYKLVMFSILLLLILHYTTHYWMHHLKRGSIGAVGFFYCIVLLYIFVPIKQNEWLRRSFLIIIKRTVALLHPRCFWIRFINKPMSVPRRIPFIDVFYADAMCSLSKVFFDWGMLSHAAVHYPNPVPAATHNIIIPSICAALPYLIRARQCLIMYTVCSKQRDPHKTQHLMNAFKYSTSMYPLILSAYIQTYNTTGTGTGTVVPTYLSTTLIVLLIINASYSLYWDIVMDWGMMQDPYKVAQTACRVGMPLSSSSSLSIADTTKGHTYSPVGLSNNNDTSSNNNFHHICLRPRLRYGFTLSTLIVIADSFLRFSWTLKFIAPNLFPSTDAFVLCTQFLEVFRRAIWNLLRVEWENMKQQKTKLLSINNNNNNNTNSTHSHHLHLHHDGKAPDSLSDHGDFEPNDHDLHLHHHDDDEDVHGGHHQGGLLFEMQPLGGGTARHSRTSSTSSSVVVDETTVPTY</sequence>
<dbReference type="OrthoDB" id="9970435at2759"/>
<feature type="compositionally biased region" description="Polar residues" evidence="5">
    <location>
        <begin position="86"/>
        <end position="110"/>
    </location>
</feature>
<feature type="region of interest" description="Disordered" evidence="5">
    <location>
        <begin position="64"/>
        <end position="160"/>
    </location>
</feature>
<evidence type="ECO:0000256" key="1">
    <source>
        <dbReference type="ARBA" id="ARBA00004141"/>
    </source>
</evidence>
<feature type="compositionally biased region" description="Low complexity" evidence="5">
    <location>
        <begin position="624"/>
        <end position="641"/>
    </location>
</feature>
<feature type="compositionally biased region" description="Basic and acidic residues" evidence="5">
    <location>
        <begin position="565"/>
        <end position="593"/>
    </location>
</feature>
<dbReference type="PROSITE" id="PS51380">
    <property type="entry name" value="EXS"/>
    <property type="match status" value="1"/>
</dbReference>